<dbReference type="EC" id="1.8.4.11" evidence="4"/>
<comment type="function">
    <text evidence="4">Has an important function as a repair enzyme for proteins that have been inactivated by oxidation. Catalyzes the reversible oxidation-reduction of methionine sulfoxide in proteins to methionine.</text>
</comment>
<organism evidence="6 7">
    <name type="scientific">Aliidiomarina minuta</name>
    <dbReference type="NCBI Taxonomy" id="880057"/>
    <lineage>
        <taxon>Bacteria</taxon>
        <taxon>Pseudomonadati</taxon>
        <taxon>Pseudomonadota</taxon>
        <taxon>Gammaproteobacteria</taxon>
        <taxon>Alteromonadales</taxon>
        <taxon>Idiomarinaceae</taxon>
        <taxon>Aliidiomarina</taxon>
    </lineage>
</organism>
<name>A0A432WA14_9GAMM</name>
<feature type="domain" description="Peptide methionine sulphoxide reductase MsrA" evidence="5">
    <location>
        <begin position="10"/>
        <end position="161"/>
    </location>
</feature>
<sequence>MSRNPVNQVATLGGGCFWCLESAFAQVEGIIQAESGYAGGHVANPTYQDICTGESGHAEVVRLTYDPQLINYRDILEIYFSLHDPTQLDRQGNDIGPQYRSVIFFHNDEQCNQAASIIAEMSADNTWPEPVVTAVEEVSNYYPAEAYHRSYYENNSQQPYCAMVVGPKLAKFKQNFANRLKSS</sequence>
<comment type="similarity">
    <text evidence="4">Belongs to the MsrA Met sulfoxide reductase family.</text>
</comment>
<evidence type="ECO:0000256" key="2">
    <source>
        <dbReference type="ARBA" id="ARBA00047806"/>
    </source>
</evidence>
<dbReference type="PANTHER" id="PTHR43774">
    <property type="entry name" value="PEPTIDE METHIONINE SULFOXIDE REDUCTASE"/>
    <property type="match status" value="1"/>
</dbReference>
<comment type="catalytic activity">
    <reaction evidence="2 4">
        <text>L-methionyl-[protein] + [thioredoxin]-disulfide + H2O = L-methionyl-(S)-S-oxide-[protein] + [thioredoxin]-dithiol</text>
        <dbReference type="Rhea" id="RHEA:14217"/>
        <dbReference type="Rhea" id="RHEA-COMP:10698"/>
        <dbReference type="Rhea" id="RHEA-COMP:10700"/>
        <dbReference type="Rhea" id="RHEA-COMP:12313"/>
        <dbReference type="Rhea" id="RHEA-COMP:12315"/>
        <dbReference type="ChEBI" id="CHEBI:15377"/>
        <dbReference type="ChEBI" id="CHEBI:16044"/>
        <dbReference type="ChEBI" id="CHEBI:29950"/>
        <dbReference type="ChEBI" id="CHEBI:44120"/>
        <dbReference type="ChEBI" id="CHEBI:50058"/>
        <dbReference type="EC" id="1.8.4.11"/>
    </reaction>
</comment>
<reference evidence="6 7" key="1">
    <citation type="journal article" date="2011" name="Front. Microbiol.">
        <title>Genomic signatures of strain selection and enhancement in Bacillus atrophaeus var. globigii, a historical biowarfare simulant.</title>
        <authorList>
            <person name="Gibbons H.S."/>
            <person name="Broomall S.M."/>
            <person name="McNew L.A."/>
            <person name="Daligault H."/>
            <person name="Chapman C."/>
            <person name="Bruce D."/>
            <person name="Karavis M."/>
            <person name="Krepps M."/>
            <person name="McGregor P.A."/>
            <person name="Hong C."/>
            <person name="Park K.H."/>
            <person name="Akmal A."/>
            <person name="Feldman A."/>
            <person name="Lin J.S."/>
            <person name="Chang W.E."/>
            <person name="Higgs B.W."/>
            <person name="Demirev P."/>
            <person name="Lindquist J."/>
            <person name="Liem A."/>
            <person name="Fochler E."/>
            <person name="Read T.D."/>
            <person name="Tapia R."/>
            <person name="Johnson S."/>
            <person name="Bishop-Lilly K.A."/>
            <person name="Detter C."/>
            <person name="Han C."/>
            <person name="Sozhamannan S."/>
            <person name="Rosenzweig C.N."/>
            <person name="Skowronski E.W."/>
        </authorList>
    </citation>
    <scope>NUCLEOTIDE SEQUENCE [LARGE SCALE GENOMIC DNA]</scope>
    <source>
        <strain evidence="6 7">MLST1</strain>
    </source>
</reference>
<evidence type="ECO:0000259" key="5">
    <source>
        <dbReference type="Pfam" id="PF01625"/>
    </source>
</evidence>
<evidence type="ECO:0000313" key="7">
    <source>
        <dbReference type="Proteomes" id="UP000288293"/>
    </source>
</evidence>
<dbReference type="Gene3D" id="3.30.1060.10">
    <property type="entry name" value="Peptide methionine sulphoxide reductase MsrA"/>
    <property type="match status" value="1"/>
</dbReference>
<comment type="catalytic activity">
    <reaction evidence="3 4">
        <text>[thioredoxin]-disulfide + L-methionine + H2O = L-methionine (S)-S-oxide + [thioredoxin]-dithiol</text>
        <dbReference type="Rhea" id="RHEA:19993"/>
        <dbReference type="Rhea" id="RHEA-COMP:10698"/>
        <dbReference type="Rhea" id="RHEA-COMP:10700"/>
        <dbReference type="ChEBI" id="CHEBI:15377"/>
        <dbReference type="ChEBI" id="CHEBI:29950"/>
        <dbReference type="ChEBI" id="CHEBI:50058"/>
        <dbReference type="ChEBI" id="CHEBI:57844"/>
        <dbReference type="ChEBI" id="CHEBI:58772"/>
        <dbReference type="EC" id="1.8.4.11"/>
    </reaction>
</comment>
<gene>
    <name evidence="4 6" type="primary">msrA</name>
    <name evidence="6" type="ORF">CWE09_06995</name>
</gene>
<dbReference type="EMBL" id="PIPL01000001">
    <property type="protein sequence ID" value="RUO26448.1"/>
    <property type="molecule type" value="Genomic_DNA"/>
</dbReference>
<dbReference type="InterPro" id="IPR036509">
    <property type="entry name" value="Met_Sox_Rdtase_MsrA_sf"/>
</dbReference>
<dbReference type="HAMAP" id="MF_01401">
    <property type="entry name" value="MsrA"/>
    <property type="match status" value="1"/>
</dbReference>
<evidence type="ECO:0000256" key="1">
    <source>
        <dbReference type="ARBA" id="ARBA00023002"/>
    </source>
</evidence>
<dbReference type="InterPro" id="IPR002569">
    <property type="entry name" value="Met_Sox_Rdtase_MsrA_dom"/>
</dbReference>
<dbReference type="SUPFAM" id="SSF55068">
    <property type="entry name" value="Peptide methionine sulfoxide reductase"/>
    <property type="match status" value="1"/>
</dbReference>
<dbReference type="NCBIfam" id="TIGR00401">
    <property type="entry name" value="msrA"/>
    <property type="match status" value="1"/>
</dbReference>
<evidence type="ECO:0000256" key="3">
    <source>
        <dbReference type="ARBA" id="ARBA00048782"/>
    </source>
</evidence>
<dbReference type="PROSITE" id="PS51257">
    <property type="entry name" value="PROKAR_LIPOPROTEIN"/>
    <property type="match status" value="1"/>
</dbReference>
<dbReference type="OrthoDB" id="4174719at2"/>
<comment type="caution">
    <text evidence="6">The sequence shown here is derived from an EMBL/GenBank/DDBJ whole genome shotgun (WGS) entry which is preliminary data.</text>
</comment>
<dbReference type="PANTHER" id="PTHR43774:SF1">
    <property type="entry name" value="PEPTIDE METHIONINE SULFOXIDE REDUCTASE MSRA 2"/>
    <property type="match status" value="1"/>
</dbReference>
<dbReference type="Pfam" id="PF01625">
    <property type="entry name" value="PMSR"/>
    <property type="match status" value="1"/>
</dbReference>
<dbReference type="GO" id="GO:0008113">
    <property type="term" value="F:peptide-methionine (S)-S-oxide reductase activity"/>
    <property type="evidence" value="ECO:0007669"/>
    <property type="project" value="UniProtKB-UniRule"/>
</dbReference>
<dbReference type="AlphaFoldDB" id="A0A432WA14"/>
<feature type="active site" evidence="4">
    <location>
        <position position="16"/>
    </location>
</feature>
<evidence type="ECO:0000256" key="4">
    <source>
        <dbReference type="HAMAP-Rule" id="MF_01401"/>
    </source>
</evidence>
<proteinExistence type="inferred from homology"/>
<accession>A0A432WA14</accession>
<dbReference type="Proteomes" id="UP000288293">
    <property type="component" value="Unassembled WGS sequence"/>
</dbReference>
<evidence type="ECO:0000313" key="6">
    <source>
        <dbReference type="EMBL" id="RUO26448.1"/>
    </source>
</evidence>
<keyword evidence="1 4" id="KW-0560">Oxidoreductase</keyword>
<protein>
    <recommendedName>
        <fullName evidence="4">Peptide methionine sulfoxide reductase MsrA</fullName>
        <shortName evidence="4">Protein-methionine-S-oxide reductase</shortName>
        <ecNumber evidence="4">1.8.4.11</ecNumber>
    </recommendedName>
    <alternativeName>
        <fullName evidence="4">Peptide-methionine (S)-S-oxide reductase</fullName>
        <shortName evidence="4">Peptide Met(O) reductase</shortName>
    </alternativeName>
</protein>
<keyword evidence="7" id="KW-1185">Reference proteome</keyword>
<dbReference type="GO" id="GO:0033744">
    <property type="term" value="F:L-methionine:thioredoxin-disulfide S-oxidoreductase activity"/>
    <property type="evidence" value="ECO:0007669"/>
    <property type="project" value="RHEA"/>
</dbReference>